<keyword evidence="1" id="KW-0472">Membrane</keyword>
<feature type="transmembrane region" description="Helical" evidence="1">
    <location>
        <begin position="305"/>
        <end position="326"/>
    </location>
</feature>
<feature type="transmembrane region" description="Helical" evidence="1">
    <location>
        <begin position="171"/>
        <end position="190"/>
    </location>
</feature>
<dbReference type="RefSeq" id="WP_135265551.1">
    <property type="nucleotide sequence ID" value="NZ_SMLM01000004.1"/>
</dbReference>
<dbReference type="EMBL" id="SMLM01000004">
    <property type="protein sequence ID" value="TFY99323.1"/>
    <property type="molecule type" value="Genomic_DNA"/>
</dbReference>
<dbReference type="OrthoDB" id="8556356at2"/>
<feature type="transmembrane region" description="Helical" evidence="1">
    <location>
        <begin position="101"/>
        <end position="122"/>
    </location>
</feature>
<gene>
    <name evidence="2" type="ORF">EZ313_22470</name>
</gene>
<feature type="transmembrane region" description="Helical" evidence="1">
    <location>
        <begin position="435"/>
        <end position="458"/>
    </location>
</feature>
<protein>
    <recommendedName>
        <fullName evidence="4">Glycosyltransferase</fullName>
    </recommendedName>
</protein>
<sequence length="562" mass="61032">MNQPTPAIVAQSAVRRLPRAALLLFCAAYVVPGFVGRDPWKNADVTAFGYMHELATGRANWLAPSLLDQPPEFDALLPYWLGAWSMKIAPGWVPPDFAARIPFAALLVLTLLATWYAIYYLARTPRAQPVPFAFGGEAHPTDYARAIADGGLLALIACLGLAQLSHETTPALAQLGFTALAFYGAAALPFRTAGPLAALVAGLAGLALSGAPSTAVLLGSGSAIVTAGDDPPEGQSRQRQWICAALILGIATGVALLAGALDLWRWRLAQAGDREWQQGLRLVLWFTWPAGPLAAWTVWRWRRQLSARHVALPLWFTLVAIISTLLTHSSDRSLLLGLPALAALAVFALPTMRRSVSALIDWFTLLFFTGCAVVIWVVWISLQTGVPAKPAANVARLAAGFEPTFSLIAFAVALAGTVAWGWLVRWRAGRHQAALWKSLVLPAAGTALCWLLMMTLWLPVLDYARSYRPVVQGIRQAMDRPGCAEVFGLNRGQIAALRYHGGLELRSAGQRSQCPWLVIGSEYQATASMAMDMKQWRLVATVRRPTDARDNVLLYRHQSRSR</sequence>
<feature type="transmembrane region" description="Helical" evidence="1">
    <location>
        <begin position="239"/>
        <end position="261"/>
    </location>
</feature>
<comment type="caution">
    <text evidence="2">The sequence shown here is derived from an EMBL/GenBank/DDBJ whole genome shotgun (WGS) entry which is preliminary data.</text>
</comment>
<feature type="transmembrane region" description="Helical" evidence="1">
    <location>
        <begin position="403"/>
        <end position="423"/>
    </location>
</feature>
<dbReference type="Proteomes" id="UP000298180">
    <property type="component" value="Unassembled WGS sequence"/>
</dbReference>
<feature type="transmembrane region" description="Helical" evidence="1">
    <location>
        <begin position="282"/>
        <end position="299"/>
    </location>
</feature>
<organism evidence="2 3">
    <name type="scientific">Ramlibacter henchirensis</name>
    <dbReference type="NCBI Taxonomy" id="204072"/>
    <lineage>
        <taxon>Bacteria</taxon>
        <taxon>Pseudomonadati</taxon>
        <taxon>Pseudomonadota</taxon>
        <taxon>Betaproteobacteria</taxon>
        <taxon>Burkholderiales</taxon>
        <taxon>Comamonadaceae</taxon>
        <taxon>Ramlibacter</taxon>
    </lineage>
</organism>
<evidence type="ECO:0000313" key="3">
    <source>
        <dbReference type="Proteomes" id="UP000298180"/>
    </source>
</evidence>
<keyword evidence="1" id="KW-0812">Transmembrane</keyword>
<accession>A0A4Z0BLM4</accession>
<feature type="transmembrane region" description="Helical" evidence="1">
    <location>
        <begin position="143"/>
        <end position="165"/>
    </location>
</feature>
<reference evidence="2 3" key="1">
    <citation type="submission" date="2019-03" db="EMBL/GenBank/DDBJ databases">
        <title>Ramlibacter henchirensis DSM 14656, whole genome shotgun sequence.</title>
        <authorList>
            <person name="Zhang X."/>
            <person name="Feng G."/>
            <person name="Zhu H."/>
        </authorList>
    </citation>
    <scope>NUCLEOTIDE SEQUENCE [LARGE SCALE GENOMIC DNA]</scope>
    <source>
        <strain evidence="2 3">DSM 14656</strain>
    </source>
</reference>
<evidence type="ECO:0000313" key="2">
    <source>
        <dbReference type="EMBL" id="TFY99323.1"/>
    </source>
</evidence>
<keyword evidence="3" id="KW-1185">Reference proteome</keyword>
<proteinExistence type="predicted"/>
<evidence type="ECO:0000256" key="1">
    <source>
        <dbReference type="SAM" id="Phobius"/>
    </source>
</evidence>
<dbReference type="AlphaFoldDB" id="A0A4Z0BLM4"/>
<feature type="transmembrane region" description="Helical" evidence="1">
    <location>
        <begin position="333"/>
        <end position="350"/>
    </location>
</feature>
<evidence type="ECO:0008006" key="4">
    <source>
        <dbReference type="Google" id="ProtNLM"/>
    </source>
</evidence>
<name>A0A4Z0BLM4_9BURK</name>
<feature type="transmembrane region" description="Helical" evidence="1">
    <location>
        <begin position="362"/>
        <end position="382"/>
    </location>
</feature>
<feature type="transmembrane region" description="Helical" evidence="1">
    <location>
        <begin position="197"/>
        <end position="219"/>
    </location>
</feature>
<keyword evidence="1" id="KW-1133">Transmembrane helix</keyword>
<feature type="transmembrane region" description="Helical" evidence="1">
    <location>
        <begin position="20"/>
        <end position="36"/>
    </location>
</feature>